<dbReference type="EMBL" id="CP095062">
    <property type="protein sequence ID" value="UOQ68594.1"/>
    <property type="molecule type" value="Genomic_DNA"/>
</dbReference>
<dbReference type="Gene3D" id="3.30.420.40">
    <property type="match status" value="2"/>
</dbReference>
<organism evidence="2 3">
    <name type="scientific">Hymenobacter volaticus</name>
    <dbReference type="NCBI Taxonomy" id="2932254"/>
    <lineage>
        <taxon>Bacteria</taxon>
        <taxon>Pseudomonadati</taxon>
        <taxon>Bacteroidota</taxon>
        <taxon>Cytophagia</taxon>
        <taxon>Cytophagales</taxon>
        <taxon>Hymenobacteraceae</taxon>
        <taxon>Hymenobacter</taxon>
    </lineage>
</organism>
<dbReference type="Proteomes" id="UP000830401">
    <property type="component" value="Plasmid unnamed1"/>
</dbReference>
<evidence type="ECO:0000256" key="1">
    <source>
        <dbReference type="ARBA" id="ARBA00006479"/>
    </source>
</evidence>
<dbReference type="SUPFAM" id="SSF53067">
    <property type="entry name" value="Actin-like ATPase domain"/>
    <property type="match status" value="1"/>
</dbReference>
<dbReference type="Pfam" id="PF00480">
    <property type="entry name" value="ROK"/>
    <property type="match status" value="1"/>
</dbReference>
<dbReference type="InterPro" id="IPR043129">
    <property type="entry name" value="ATPase_NBD"/>
</dbReference>
<gene>
    <name evidence="2" type="ORF">MUN86_24120</name>
</gene>
<proteinExistence type="inferred from homology"/>
<reference evidence="2" key="1">
    <citation type="submission" date="2022-04" db="EMBL/GenBank/DDBJ databases">
        <title>Hymenobacter sp. isolated from the air.</title>
        <authorList>
            <person name="Won M."/>
            <person name="Lee C.-M."/>
            <person name="Woen H.-Y."/>
            <person name="Kwon S.-W."/>
        </authorList>
    </citation>
    <scope>NUCLEOTIDE SEQUENCE</scope>
    <source>
        <strain evidence="2">5420S-77</strain>
        <plasmid evidence="2">unnamed1</plasmid>
    </source>
</reference>
<dbReference type="CDD" id="cd23763">
    <property type="entry name" value="ASKHA_ATPase_ROK"/>
    <property type="match status" value="1"/>
</dbReference>
<evidence type="ECO:0000313" key="3">
    <source>
        <dbReference type="Proteomes" id="UP000830401"/>
    </source>
</evidence>
<dbReference type="RefSeq" id="WP_245125968.1">
    <property type="nucleotide sequence ID" value="NZ_CP095062.1"/>
</dbReference>
<accession>A0ABY4GCG7</accession>
<keyword evidence="2" id="KW-0614">Plasmid</keyword>
<dbReference type="PANTHER" id="PTHR18964:SF149">
    <property type="entry name" value="BIFUNCTIONAL UDP-N-ACETYLGLUCOSAMINE 2-EPIMERASE_N-ACETYLMANNOSAMINE KINASE"/>
    <property type="match status" value="1"/>
</dbReference>
<name>A0ABY4GCG7_9BACT</name>
<evidence type="ECO:0000313" key="2">
    <source>
        <dbReference type="EMBL" id="UOQ68594.1"/>
    </source>
</evidence>
<protein>
    <submittedName>
        <fullName evidence="2">ROK family protein</fullName>
    </submittedName>
</protein>
<dbReference type="InterPro" id="IPR000600">
    <property type="entry name" value="ROK"/>
</dbReference>
<dbReference type="PANTHER" id="PTHR18964">
    <property type="entry name" value="ROK (REPRESSOR, ORF, KINASE) FAMILY"/>
    <property type="match status" value="1"/>
</dbReference>
<comment type="similarity">
    <text evidence="1">Belongs to the ROK (NagC/XylR) family.</text>
</comment>
<keyword evidence="3" id="KW-1185">Reference proteome</keyword>
<geneLocation type="plasmid" evidence="2 3">
    <name>unnamed1</name>
</geneLocation>
<sequence length="302" mass="32501">MKYTNPTDSHHTKYIGIDIGGTKIHVGVVQDERIIQEIQFETSATAPKEQILGALVDSIKSVMDSEVAGIGIGVPGLVDEKNGIVHNVQNIPSWREVSLKGHLASHFKVPVYITNDANAFAIGEKIYGKGKECTNLVGITLGTGFGAGIIINNDVYSGTLSSAGEFGCIPYRDKTIEDYCSGKFFVQNFGLPGTELHLLAQRGELQALEAFSQFGEHLGNAIKVILYALSPEAIFLGGSISKCYKYFQEALHKSVLEFPFKIVTDRLTIAPSELGNAAVLGAAALCKSKLELSVTPQQVLSL</sequence>